<dbReference type="GO" id="GO:0020037">
    <property type="term" value="F:heme binding"/>
    <property type="evidence" value="ECO:0007669"/>
    <property type="project" value="InterPro"/>
</dbReference>
<keyword evidence="4" id="KW-0812">Transmembrane</keyword>
<dbReference type="InterPro" id="IPR036396">
    <property type="entry name" value="Cyt_P450_sf"/>
</dbReference>
<dbReference type="AlphaFoldDB" id="A0AAN9RYR7"/>
<keyword evidence="6" id="KW-0472">Membrane</keyword>
<evidence type="ECO:0000256" key="11">
    <source>
        <dbReference type="SAM" id="SignalP"/>
    </source>
</evidence>
<keyword evidence="10" id="KW-0503">Monooxygenase</keyword>
<evidence type="ECO:0000256" key="7">
    <source>
        <dbReference type="ARBA" id="ARBA00023002"/>
    </source>
</evidence>
<sequence length="474" mass="54064">MNLLLLSFLLLIPILLLLRRKRKPYKRVPPGSLGIPIIGQSLGLLRAMRANTAEKWVQERINKYGPISKLSLFGKPTVLMYGQAANKFIFSSGGNTVANQQTQSIRMILGDRSLLELRGEDHSRVRGALVSFLKPESLKLYVGNMDEEVRRHLEMYWEGKQQVKVLPLMKTLTFNIICSLLFGLERGKQREKFLDSFQKMIEGMWSVPINVPFTRYNRSLRASAKIQNMLKEIVHNKKIVLEQNGASAHQDLISYLLGMVDEDGKQVLTEKEIIHNVMLVMVAGHDTSSVLITFIIRLLANEPAISAAVLQEQEEIAKSKQPGETLTWEDLSKMKYTWRVAMETLRMFPPIFGSFRKAATDIEYDGYLIPKGWQIFWVTGLTHMDKSIFPEPSKFDPSRFENQASVPPYCFIPFGGGARICPGNEFARLETLVAIHYLVTRFSWKLCSDNFFSRDPMPVPTQGLPVQIWPRKLS</sequence>
<protein>
    <recommendedName>
        <fullName evidence="14">Cytochrome P450</fullName>
    </recommendedName>
</protein>
<dbReference type="CDD" id="cd11043">
    <property type="entry name" value="CYP90-like"/>
    <property type="match status" value="1"/>
</dbReference>
<evidence type="ECO:0000256" key="5">
    <source>
        <dbReference type="ARBA" id="ARBA00022723"/>
    </source>
</evidence>
<name>A0AAN9RYR7_PSOTE</name>
<evidence type="ECO:0008006" key="14">
    <source>
        <dbReference type="Google" id="ProtNLM"/>
    </source>
</evidence>
<gene>
    <name evidence="12" type="ORF">VNO78_31955</name>
</gene>
<keyword evidence="5 9" id="KW-0479">Metal-binding</keyword>
<reference evidence="12 13" key="1">
    <citation type="submission" date="2024-01" db="EMBL/GenBank/DDBJ databases">
        <title>The genomes of 5 underutilized Papilionoideae crops provide insights into root nodulation and disease resistanc.</title>
        <authorList>
            <person name="Jiang F."/>
        </authorList>
    </citation>
    <scope>NUCLEOTIDE SEQUENCE [LARGE SCALE GENOMIC DNA]</scope>
    <source>
        <strain evidence="12">DUOXIRENSHENG_FW03</strain>
        <tissue evidence="12">Leaves</tissue>
    </source>
</reference>
<feature type="signal peptide" evidence="11">
    <location>
        <begin position="1"/>
        <end position="18"/>
    </location>
</feature>
<evidence type="ECO:0000256" key="3">
    <source>
        <dbReference type="ARBA" id="ARBA00010617"/>
    </source>
</evidence>
<evidence type="ECO:0000313" key="12">
    <source>
        <dbReference type="EMBL" id="KAK7385954.1"/>
    </source>
</evidence>
<organism evidence="12 13">
    <name type="scientific">Psophocarpus tetragonolobus</name>
    <name type="common">Winged bean</name>
    <name type="synonym">Dolichos tetragonolobus</name>
    <dbReference type="NCBI Taxonomy" id="3891"/>
    <lineage>
        <taxon>Eukaryota</taxon>
        <taxon>Viridiplantae</taxon>
        <taxon>Streptophyta</taxon>
        <taxon>Embryophyta</taxon>
        <taxon>Tracheophyta</taxon>
        <taxon>Spermatophyta</taxon>
        <taxon>Magnoliopsida</taxon>
        <taxon>eudicotyledons</taxon>
        <taxon>Gunneridae</taxon>
        <taxon>Pentapetalae</taxon>
        <taxon>rosids</taxon>
        <taxon>fabids</taxon>
        <taxon>Fabales</taxon>
        <taxon>Fabaceae</taxon>
        <taxon>Papilionoideae</taxon>
        <taxon>50 kb inversion clade</taxon>
        <taxon>NPAAA clade</taxon>
        <taxon>indigoferoid/millettioid clade</taxon>
        <taxon>Phaseoleae</taxon>
        <taxon>Psophocarpus</taxon>
    </lineage>
</organism>
<dbReference type="Pfam" id="PF00067">
    <property type="entry name" value="p450"/>
    <property type="match status" value="1"/>
</dbReference>
<dbReference type="InterPro" id="IPR002401">
    <property type="entry name" value="Cyt_P450_E_grp-I"/>
</dbReference>
<accession>A0AAN9RYR7</accession>
<evidence type="ECO:0000256" key="8">
    <source>
        <dbReference type="ARBA" id="ARBA00023004"/>
    </source>
</evidence>
<comment type="caution">
    <text evidence="12">The sequence shown here is derived from an EMBL/GenBank/DDBJ whole genome shotgun (WGS) entry which is preliminary data.</text>
</comment>
<evidence type="ECO:0000256" key="1">
    <source>
        <dbReference type="ARBA" id="ARBA00001971"/>
    </source>
</evidence>
<dbReference type="InterPro" id="IPR017972">
    <property type="entry name" value="Cyt_P450_CS"/>
</dbReference>
<dbReference type="PANTHER" id="PTHR24286">
    <property type="entry name" value="CYTOCHROME P450 26"/>
    <property type="match status" value="1"/>
</dbReference>
<dbReference type="InterPro" id="IPR001128">
    <property type="entry name" value="Cyt_P450"/>
</dbReference>
<proteinExistence type="inferred from homology"/>
<feature type="binding site" description="axial binding residue" evidence="9">
    <location>
        <position position="421"/>
    </location>
    <ligand>
        <name>heme</name>
        <dbReference type="ChEBI" id="CHEBI:30413"/>
    </ligand>
    <ligandPart>
        <name>Fe</name>
        <dbReference type="ChEBI" id="CHEBI:18248"/>
    </ligandPart>
</feature>
<dbReference type="FunFam" id="1.10.630.10:FF:000022">
    <property type="entry name" value="Taxadiene 5-alpha hydroxylase"/>
    <property type="match status" value="1"/>
</dbReference>
<keyword evidence="7 10" id="KW-0560">Oxidoreductase</keyword>
<keyword evidence="13" id="KW-1185">Reference proteome</keyword>
<dbReference type="GO" id="GO:0004497">
    <property type="term" value="F:monooxygenase activity"/>
    <property type="evidence" value="ECO:0007669"/>
    <property type="project" value="UniProtKB-KW"/>
</dbReference>
<evidence type="ECO:0000256" key="6">
    <source>
        <dbReference type="ARBA" id="ARBA00022989"/>
    </source>
</evidence>
<dbReference type="EMBL" id="JAYMYS010000008">
    <property type="protein sequence ID" value="KAK7385954.1"/>
    <property type="molecule type" value="Genomic_DNA"/>
</dbReference>
<keyword evidence="6" id="KW-1133">Transmembrane helix</keyword>
<dbReference type="GO" id="GO:0005506">
    <property type="term" value="F:iron ion binding"/>
    <property type="evidence" value="ECO:0007669"/>
    <property type="project" value="InterPro"/>
</dbReference>
<dbReference type="GO" id="GO:0016705">
    <property type="term" value="F:oxidoreductase activity, acting on paired donors, with incorporation or reduction of molecular oxygen"/>
    <property type="evidence" value="ECO:0007669"/>
    <property type="project" value="InterPro"/>
</dbReference>
<evidence type="ECO:0000256" key="4">
    <source>
        <dbReference type="ARBA" id="ARBA00022692"/>
    </source>
</evidence>
<dbReference type="PRINTS" id="PR00385">
    <property type="entry name" value="P450"/>
</dbReference>
<evidence type="ECO:0000256" key="2">
    <source>
        <dbReference type="ARBA" id="ARBA00004167"/>
    </source>
</evidence>
<comment type="similarity">
    <text evidence="3 10">Belongs to the cytochrome P450 family.</text>
</comment>
<comment type="cofactor">
    <cofactor evidence="1 9">
        <name>heme</name>
        <dbReference type="ChEBI" id="CHEBI:30413"/>
    </cofactor>
</comment>
<keyword evidence="11" id="KW-0732">Signal</keyword>
<dbReference type="PANTHER" id="PTHR24286:SF190">
    <property type="entry name" value="CYTOCHROME P450"/>
    <property type="match status" value="1"/>
</dbReference>
<keyword evidence="8 9" id="KW-0408">Iron</keyword>
<dbReference type="PRINTS" id="PR00463">
    <property type="entry name" value="EP450I"/>
</dbReference>
<dbReference type="Proteomes" id="UP001386955">
    <property type="component" value="Unassembled WGS sequence"/>
</dbReference>
<dbReference type="PROSITE" id="PS00086">
    <property type="entry name" value="CYTOCHROME_P450"/>
    <property type="match status" value="1"/>
</dbReference>
<comment type="subcellular location">
    <subcellularLocation>
        <location evidence="2">Membrane</location>
        <topology evidence="2">Single-pass membrane protein</topology>
    </subcellularLocation>
</comment>
<dbReference type="GO" id="GO:0016125">
    <property type="term" value="P:sterol metabolic process"/>
    <property type="evidence" value="ECO:0007669"/>
    <property type="project" value="TreeGrafter"/>
</dbReference>
<evidence type="ECO:0000256" key="10">
    <source>
        <dbReference type="RuleBase" id="RU000461"/>
    </source>
</evidence>
<evidence type="ECO:0000256" key="9">
    <source>
        <dbReference type="PIRSR" id="PIRSR602401-1"/>
    </source>
</evidence>
<feature type="chain" id="PRO_5042883253" description="Cytochrome P450" evidence="11">
    <location>
        <begin position="19"/>
        <end position="474"/>
    </location>
</feature>
<dbReference type="SUPFAM" id="SSF48264">
    <property type="entry name" value="Cytochrome P450"/>
    <property type="match status" value="1"/>
</dbReference>
<keyword evidence="9 10" id="KW-0349">Heme</keyword>
<dbReference type="Gene3D" id="1.10.630.10">
    <property type="entry name" value="Cytochrome P450"/>
    <property type="match status" value="1"/>
</dbReference>
<dbReference type="GO" id="GO:0016020">
    <property type="term" value="C:membrane"/>
    <property type="evidence" value="ECO:0007669"/>
    <property type="project" value="UniProtKB-SubCell"/>
</dbReference>
<evidence type="ECO:0000313" key="13">
    <source>
        <dbReference type="Proteomes" id="UP001386955"/>
    </source>
</evidence>